<dbReference type="InterPro" id="IPR016036">
    <property type="entry name" value="Malonyl_transacylase_ACP-bd"/>
</dbReference>
<dbReference type="EMBL" id="SNXO01000007">
    <property type="protein sequence ID" value="TDP58433.1"/>
    <property type="molecule type" value="Genomic_DNA"/>
</dbReference>
<feature type="active site" evidence="5">
    <location>
        <position position="195"/>
    </location>
</feature>
<name>A0A4R6Q9M7_9FIRM</name>
<keyword evidence="1 4" id="KW-0808">Transferase</keyword>
<dbReference type="GO" id="GO:0006633">
    <property type="term" value="P:fatty acid biosynthetic process"/>
    <property type="evidence" value="ECO:0007669"/>
    <property type="project" value="TreeGrafter"/>
</dbReference>
<feature type="active site" evidence="5">
    <location>
        <position position="86"/>
    </location>
</feature>
<dbReference type="Pfam" id="PF00698">
    <property type="entry name" value="Acyl_transf_1"/>
    <property type="match status" value="1"/>
</dbReference>
<organism evidence="7 8">
    <name type="scientific">Aminicella lysinilytica</name>
    <dbReference type="NCBI Taxonomy" id="433323"/>
    <lineage>
        <taxon>Bacteria</taxon>
        <taxon>Bacillati</taxon>
        <taxon>Bacillota</taxon>
        <taxon>Clostridia</taxon>
        <taxon>Peptostreptococcales</taxon>
        <taxon>Anaerovoracaceae</taxon>
        <taxon>Aminicella</taxon>
    </lineage>
</organism>
<evidence type="ECO:0000313" key="8">
    <source>
        <dbReference type="Proteomes" id="UP000295500"/>
    </source>
</evidence>
<dbReference type="SUPFAM" id="SSF55048">
    <property type="entry name" value="Probable ACP-binding domain of malonyl-CoA ACP transacylase"/>
    <property type="match status" value="1"/>
</dbReference>
<proteinExistence type="inferred from homology"/>
<dbReference type="Proteomes" id="UP000295500">
    <property type="component" value="Unassembled WGS sequence"/>
</dbReference>
<dbReference type="PANTHER" id="PTHR42681">
    <property type="entry name" value="MALONYL-COA-ACYL CARRIER PROTEIN TRANSACYLASE, MITOCHONDRIAL"/>
    <property type="match status" value="1"/>
</dbReference>
<dbReference type="FunFam" id="3.30.70.250:FF:000001">
    <property type="entry name" value="Malonyl CoA-acyl carrier protein transacylase"/>
    <property type="match status" value="1"/>
</dbReference>
<evidence type="ECO:0000256" key="2">
    <source>
        <dbReference type="ARBA" id="ARBA00023315"/>
    </source>
</evidence>
<dbReference type="EC" id="2.3.1.39" evidence="4"/>
<protein>
    <recommendedName>
        <fullName evidence="4">Malonyl CoA-acyl carrier protein transacylase</fullName>
        <ecNumber evidence="4">2.3.1.39</ecNumber>
    </recommendedName>
</protein>
<dbReference type="Gene3D" id="3.30.70.250">
    <property type="entry name" value="Malonyl-CoA ACP transacylase, ACP-binding"/>
    <property type="match status" value="1"/>
</dbReference>
<accession>A0A4R6Q9M7</accession>
<dbReference type="InterPro" id="IPR001227">
    <property type="entry name" value="Ac_transferase_dom_sf"/>
</dbReference>
<dbReference type="InterPro" id="IPR050858">
    <property type="entry name" value="Mal-CoA-ACP_Trans/PKS_FabD"/>
</dbReference>
<gene>
    <name evidence="7" type="ORF">EV211_10731</name>
</gene>
<dbReference type="Gene3D" id="3.40.366.10">
    <property type="entry name" value="Malonyl-Coenzyme A Acyl Carrier Protein, domain 2"/>
    <property type="match status" value="1"/>
</dbReference>
<dbReference type="GO" id="GO:0005829">
    <property type="term" value="C:cytosol"/>
    <property type="evidence" value="ECO:0007669"/>
    <property type="project" value="TreeGrafter"/>
</dbReference>
<dbReference type="SMART" id="SM00827">
    <property type="entry name" value="PKS_AT"/>
    <property type="match status" value="1"/>
</dbReference>
<dbReference type="InterPro" id="IPR014043">
    <property type="entry name" value="Acyl_transferase_dom"/>
</dbReference>
<comment type="catalytic activity">
    <reaction evidence="3 4">
        <text>holo-[ACP] + malonyl-CoA = malonyl-[ACP] + CoA</text>
        <dbReference type="Rhea" id="RHEA:41792"/>
        <dbReference type="Rhea" id="RHEA-COMP:9623"/>
        <dbReference type="Rhea" id="RHEA-COMP:9685"/>
        <dbReference type="ChEBI" id="CHEBI:57287"/>
        <dbReference type="ChEBI" id="CHEBI:57384"/>
        <dbReference type="ChEBI" id="CHEBI:64479"/>
        <dbReference type="ChEBI" id="CHEBI:78449"/>
        <dbReference type="EC" id="2.3.1.39"/>
    </reaction>
</comment>
<dbReference type="PANTHER" id="PTHR42681:SF1">
    <property type="entry name" value="MALONYL-COA-ACYL CARRIER PROTEIN TRANSACYLASE, MITOCHONDRIAL"/>
    <property type="match status" value="1"/>
</dbReference>
<evidence type="ECO:0000256" key="4">
    <source>
        <dbReference type="PIRNR" id="PIRNR000446"/>
    </source>
</evidence>
<evidence type="ECO:0000313" key="7">
    <source>
        <dbReference type="EMBL" id="TDP58433.1"/>
    </source>
</evidence>
<evidence type="ECO:0000256" key="5">
    <source>
        <dbReference type="PIRSR" id="PIRSR000446-1"/>
    </source>
</evidence>
<feature type="domain" description="Malonyl-CoA:ACP transacylase (MAT)" evidence="6">
    <location>
        <begin position="6"/>
        <end position="307"/>
    </location>
</feature>
<dbReference type="GO" id="GO:0004314">
    <property type="term" value="F:[acyl-carrier-protein] S-malonyltransferase activity"/>
    <property type="evidence" value="ECO:0007669"/>
    <property type="project" value="UniProtKB-EC"/>
</dbReference>
<keyword evidence="2 4" id="KW-0012">Acyltransferase</keyword>
<dbReference type="RefSeq" id="WP_133527944.1">
    <property type="nucleotide sequence ID" value="NZ_SNXO01000007.1"/>
</dbReference>
<dbReference type="PIRSF" id="PIRSF000446">
    <property type="entry name" value="Mct"/>
    <property type="match status" value="1"/>
</dbReference>
<dbReference type="SUPFAM" id="SSF52151">
    <property type="entry name" value="FabD/lysophospholipase-like"/>
    <property type="match status" value="1"/>
</dbReference>
<dbReference type="InterPro" id="IPR024925">
    <property type="entry name" value="Malonyl_CoA-ACP_transAc"/>
</dbReference>
<reference evidence="7 8" key="1">
    <citation type="submission" date="2019-03" db="EMBL/GenBank/DDBJ databases">
        <title>Genomic Encyclopedia of Type Strains, Phase IV (KMG-IV): sequencing the most valuable type-strain genomes for metagenomic binning, comparative biology and taxonomic classification.</title>
        <authorList>
            <person name="Goeker M."/>
        </authorList>
    </citation>
    <scope>NUCLEOTIDE SEQUENCE [LARGE SCALE GENOMIC DNA]</scope>
    <source>
        <strain evidence="7 8">DSM 28287</strain>
    </source>
</reference>
<evidence type="ECO:0000256" key="3">
    <source>
        <dbReference type="ARBA" id="ARBA00048462"/>
    </source>
</evidence>
<dbReference type="OrthoDB" id="9805460at2"/>
<dbReference type="AlphaFoldDB" id="A0A4R6Q9M7"/>
<comment type="similarity">
    <text evidence="4">Belongs to the fabD family.</text>
</comment>
<evidence type="ECO:0000256" key="1">
    <source>
        <dbReference type="ARBA" id="ARBA00022679"/>
    </source>
</evidence>
<dbReference type="InterPro" id="IPR016035">
    <property type="entry name" value="Acyl_Trfase/lysoPLipase"/>
</dbReference>
<keyword evidence="8" id="KW-1185">Reference proteome</keyword>
<comment type="caution">
    <text evidence="7">The sequence shown here is derived from an EMBL/GenBank/DDBJ whole genome shotgun (WGS) entry which is preliminary data.</text>
</comment>
<sequence>MKTTILFAGQGSQRPGMGRDFYEKYEGFREVFDMLPQSQRRIAFEGPAEELADTVNTQPIMTAFALGVYRLLEDAGMRPDAAAGLSLGEYSALCASGVFTEKQAIELVTFRAEAMAEAARGVDCKMTAILGLDRDTVADCCRIATAKGRVEIANFNCPGQIVIAGEGPAVDMTGELATSKGARRCLPLKVSGPFHTSFMEPAGEKLKERFARETLGKMDFPVYFNCVGRPLNECETVVDMLVRQVSNSVYFEDTIRNMAAAGIDNALEIGPGKALSGFVRKTDGSIRIMTIDTAEDMENVLTVMRGE</sequence>
<evidence type="ECO:0000259" key="6">
    <source>
        <dbReference type="SMART" id="SM00827"/>
    </source>
</evidence>